<feature type="region of interest" description="Disordered" evidence="1">
    <location>
        <begin position="272"/>
        <end position="389"/>
    </location>
</feature>
<name>A0A1S6R527_SORCE</name>
<dbReference type="EMBL" id="KY646190">
    <property type="protein sequence ID" value="AQW44877.1"/>
    <property type="molecule type" value="Genomic_DNA"/>
</dbReference>
<feature type="compositionally biased region" description="Basic and acidic residues" evidence="1">
    <location>
        <begin position="188"/>
        <end position="203"/>
    </location>
</feature>
<proteinExistence type="predicted"/>
<reference evidence="2" key="1">
    <citation type="journal article" date="2017" name="Angew. Chem. Int. Ed. Engl.">
        <title>Solving the Puzzle of One-Carbon Loss in Ripostatin Biosynthesis.</title>
        <authorList>
            <person name="Fu C."/>
            <person name="Auerbach D."/>
            <person name="Li Y."/>
            <person name="Scheid U."/>
            <person name="Luxenburger E."/>
            <person name="Garcia R."/>
            <person name="Irschik H."/>
            <person name="Muller R."/>
        </authorList>
    </citation>
    <scope>NUCLEOTIDE SEQUENCE</scope>
    <source>
        <strain evidence="2">So ce377</strain>
    </source>
</reference>
<gene>
    <name evidence="2" type="primary">ripP</name>
</gene>
<feature type="region of interest" description="Disordered" evidence="1">
    <location>
        <begin position="432"/>
        <end position="472"/>
    </location>
</feature>
<feature type="compositionally biased region" description="Basic and acidic residues" evidence="1">
    <location>
        <begin position="104"/>
        <end position="128"/>
    </location>
</feature>
<sequence>MHLHVDARQQHRQRCAPLDRRSPARLVCGPAVDCTLVPGRHERARARDGPSRRHLRQEAVVHRWYRYLHRGLRGLRGPLERRVAAPGTRGPGRRKRHPAGARARLGDRARRAGRAREGVRHDGRDRLPGAHSGAGARWSSGLLAGLELDLPDQRPHRPVRGGARSARYSVDASGRARVVRSSGRHRALSRDLKPGDRDHRGRAFGDGSRGRGGALGGQRGLVHRFCRRRAQGQDAPPRSADFQERAFQHEPGGGGAEFDRSRRDPGFDALLSAERARPQRSNHGAAPRRDPDRAHRGCPARGRSERSLRRAPPHPRRTADHGGGLLRDQHALPRDRQGRVCAEVPCPGGRRGALSNTEQRDHHVVDPDGAHGHRGGALVGGAALGPDRGRRDGHRALVVACHVARRHGLGRGPAASAAAGAGRRVSRRVPDFAGDHGAHRPHRGSRLSFRHEPGRSARRGGGPTGSRLNSHRLEMKLMQRRCMRGAQEEVES</sequence>
<accession>A0A1S6R527</accession>
<feature type="compositionally biased region" description="Basic and acidic residues" evidence="1">
    <location>
        <begin position="358"/>
        <end position="371"/>
    </location>
</feature>
<protein>
    <submittedName>
        <fullName evidence="2">Transporter</fullName>
    </submittedName>
</protein>
<feature type="compositionally biased region" description="Low complexity" evidence="1">
    <location>
        <begin position="169"/>
        <end position="181"/>
    </location>
</feature>
<dbReference type="AlphaFoldDB" id="A0A1S6R527"/>
<organism evidence="2">
    <name type="scientific">Sorangium cellulosum</name>
    <name type="common">Polyangium cellulosum</name>
    <dbReference type="NCBI Taxonomy" id="56"/>
    <lineage>
        <taxon>Bacteria</taxon>
        <taxon>Pseudomonadati</taxon>
        <taxon>Myxococcota</taxon>
        <taxon>Polyangia</taxon>
        <taxon>Polyangiales</taxon>
        <taxon>Polyangiaceae</taxon>
        <taxon>Sorangium</taxon>
    </lineage>
</organism>
<feature type="compositionally biased region" description="Basic and acidic residues" evidence="1">
    <location>
        <begin position="327"/>
        <end position="338"/>
    </location>
</feature>
<evidence type="ECO:0000256" key="1">
    <source>
        <dbReference type="SAM" id="MobiDB-lite"/>
    </source>
</evidence>
<feature type="region of interest" description="Disordered" evidence="1">
    <location>
        <begin position="79"/>
        <end position="136"/>
    </location>
</feature>
<evidence type="ECO:0000313" key="2">
    <source>
        <dbReference type="EMBL" id="AQW44877.1"/>
    </source>
</evidence>
<feature type="region of interest" description="Disordered" evidence="1">
    <location>
        <begin position="150"/>
        <end position="218"/>
    </location>
</feature>